<gene>
    <name evidence="5" type="ORF">UFOPK3564_03887</name>
</gene>
<feature type="domain" description="Maltokinase N-terminal cap" evidence="4">
    <location>
        <begin position="16"/>
        <end position="98"/>
    </location>
</feature>
<keyword evidence="3" id="KW-0067">ATP-binding</keyword>
<dbReference type="Gene3D" id="3.90.1200.10">
    <property type="match status" value="1"/>
</dbReference>
<evidence type="ECO:0000256" key="3">
    <source>
        <dbReference type="ARBA" id="ARBA00022840"/>
    </source>
</evidence>
<dbReference type="InterPro" id="IPR040999">
    <property type="entry name" value="Mak_N_cap"/>
</dbReference>
<evidence type="ECO:0000256" key="1">
    <source>
        <dbReference type="ARBA" id="ARBA00022679"/>
    </source>
</evidence>
<keyword evidence="1" id="KW-0808">Transferase</keyword>
<dbReference type="Pfam" id="PF18085">
    <property type="entry name" value="Mak_N_cap"/>
    <property type="match status" value="1"/>
</dbReference>
<evidence type="ECO:0000313" key="5">
    <source>
        <dbReference type="EMBL" id="CAB4958059.1"/>
    </source>
</evidence>
<accession>A0A6J7KUJ5</accession>
<dbReference type="AlphaFoldDB" id="A0A6J7KUJ5"/>
<dbReference type="GO" id="GO:0016740">
    <property type="term" value="F:transferase activity"/>
    <property type="evidence" value="ECO:0007669"/>
    <property type="project" value="UniProtKB-KW"/>
</dbReference>
<dbReference type="EMBL" id="CAFBMK010000435">
    <property type="protein sequence ID" value="CAB4958059.1"/>
    <property type="molecule type" value="Genomic_DNA"/>
</dbReference>
<evidence type="ECO:0000256" key="2">
    <source>
        <dbReference type="ARBA" id="ARBA00022741"/>
    </source>
</evidence>
<dbReference type="SUPFAM" id="SSF56112">
    <property type="entry name" value="Protein kinase-like (PK-like)"/>
    <property type="match status" value="1"/>
</dbReference>
<sequence length="467" mass="51487">MTLDLSGLDEATLAEWLAEQRWFGAKSRELAQVHVLDVVVLRDDPALGLAIAVVEARFPGGTHELYQLPLAVRPADESWDTAVVQRLDGATVYDALADPEAAGILAGMLRDRAVVGEDPRVEFHWVDAVLPPADEPVVRPMGAEQSNSSVVIDDALVMKAFRRLEPGENPELEMTRFLSARGFPHIAELGGWYQYGGEIMEATFGVVQRFVEGGRDGWELVLDDLLRDPDGLLPQLAALGVVVARMHNVLASDMNDPAFAPEEPTDEALAIMTATIDEQIERLFVDLPEDDERLSAIAGRGEEARDRLRLVSHMGGAGRLIRHHGDFHLGQTLRVADGDAGPSWIILDFEGEPARALLDRRRKRSPLRDVAGLLRSLAYAASAARLQRGFEPPADWEERARAAFLDDYLAEIEPSLMPPTPSATRTLLSVLELEKAVYELRYELDHRPDWVPIPAAAIARLLEEPIA</sequence>
<evidence type="ECO:0000259" key="4">
    <source>
        <dbReference type="Pfam" id="PF18085"/>
    </source>
</evidence>
<reference evidence="5" key="1">
    <citation type="submission" date="2020-05" db="EMBL/GenBank/DDBJ databases">
        <authorList>
            <person name="Chiriac C."/>
            <person name="Salcher M."/>
            <person name="Ghai R."/>
            <person name="Kavagutti S V."/>
        </authorList>
    </citation>
    <scope>NUCLEOTIDE SEQUENCE</scope>
</reference>
<proteinExistence type="predicted"/>
<dbReference type="GO" id="GO:0005524">
    <property type="term" value="F:ATP binding"/>
    <property type="evidence" value="ECO:0007669"/>
    <property type="project" value="UniProtKB-KW"/>
</dbReference>
<organism evidence="5">
    <name type="scientific">freshwater metagenome</name>
    <dbReference type="NCBI Taxonomy" id="449393"/>
    <lineage>
        <taxon>unclassified sequences</taxon>
        <taxon>metagenomes</taxon>
        <taxon>ecological metagenomes</taxon>
    </lineage>
</organism>
<dbReference type="InterPro" id="IPR011009">
    <property type="entry name" value="Kinase-like_dom_sf"/>
</dbReference>
<protein>
    <submittedName>
        <fullName evidence="5">Unannotated protein</fullName>
    </submittedName>
</protein>
<keyword evidence="2" id="KW-0547">Nucleotide-binding</keyword>
<name>A0A6J7KUJ5_9ZZZZ</name>